<dbReference type="STRING" id="319652.IV80_GL001605"/>
<dbReference type="Gene3D" id="3.40.50.620">
    <property type="entry name" value="HUPs"/>
    <property type="match status" value="1"/>
</dbReference>
<dbReference type="GO" id="GO:0043164">
    <property type="term" value="P:Gram-negative-bacterium-type cell wall biogenesis"/>
    <property type="evidence" value="ECO:0007669"/>
    <property type="project" value="TreeGrafter"/>
</dbReference>
<dbReference type="InterPro" id="IPR014729">
    <property type="entry name" value="Rossmann-like_a/b/a_fold"/>
</dbReference>
<dbReference type="GO" id="GO:0005886">
    <property type="term" value="C:plasma membrane"/>
    <property type="evidence" value="ECO:0007669"/>
    <property type="project" value="TreeGrafter"/>
</dbReference>
<accession>A0A0R2IWI7</accession>
<evidence type="ECO:0000256" key="1">
    <source>
        <dbReference type="SAM" id="Phobius"/>
    </source>
</evidence>
<evidence type="ECO:0000313" key="4">
    <source>
        <dbReference type="Proteomes" id="UP000051568"/>
    </source>
</evidence>
<dbReference type="PANTHER" id="PTHR30336:SF18">
    <property type="entry name" value="MEMBRANE PROTEIN"/>
    <property type="match status" value="1"/>
</dbReference>
<proteinExistence type="predicted"/>
<feature type="domain" description="DUF218" evidence="2">
    <location>
        <begin position="174"/>
        <end position="324"/>
    </location>
</feature>
<dbReference type="AlphaFoldDB" id="A0A0R2IWI7"/>
<dbReference type="RefSeq" id="WP_057751273.1">
    <property type="nucleotide sequence ID" value="NZ_BJVH01000007.1"/>
</dbReference>
<dbReference type="InterPro" id="IPR051599">
    <property type="entry name" value="Cell_Envelope_Assoc"/>
</dbReference>
<feature type="transmembrane region" description="Helical" evidence="1">
    <location>
        <begin position="12"/>
        <end position="28"/>
    </location>
</feature>
<dbReference type="Proteomes" id="UP000051568">
    <property type="component" value="Unassembled WGS sequence"/>
</dbReference>
<keyword evidence="1" id="KW-1133">Transmembrane helix</keyword>
<dbReference type="EMBL" id="JQBR01000006">
    <property type="protein sequence ID" value="KRN66045.1"/>
    <property type="molecule type" value="Genomic_DNA"/>
</dbReference>
<gene>
    <name evidence="3" type="ORF">IV80_GL001605</name>
</gene>
<dbReference type="InterPro" id="IPR003848">
    <property type="entry name" value="DUF218"/>
</dbReference>
<feature type="transmembrane region" description="Helical" evidence="1">
    <location>
        <begin position="332"/>
        <end position="354"/>
    </location>
</feature>
<dbReference type="OrthoDB" id="9782395at2"/>
<keyword evidence="1" id="KW-0472">Membrane</keyword>
<evidence type="ECO:0000259" key="2">
    <source>
        <dbReference type="Pfam" id="PF02698"/>
    </source>
</evidence>
<comment type="caution">
    <text evidence="3">The sequence shown here is derived from an EMBL/GenBank/DDBJ whole genome shotgun (WGS) entry which is preliminary data.</text>
</comment>
<feature type="transmembrane region" description="Helical" evidence="1">
    <location>
        <begin position="35"/>
        <end position="57"/>
    </location>
</feature>
<name>A0A0R2IWI7_9LACO</name>
<keyword evidence="1" id="KW-0812">Transmembrane</keyword>
<feature type="transmembrane region" description="Helical" evidence="1">
    <location>
        <begin position="104"/>
        <end position="123"/>
    </location>
</feature>
<dbReference type="CDD" id="cd06259">
    <property type="entry name" value="YdcF-like"/>
    <property type="match status" value="1"/>
</dbReference>
<reference evidence="3 4" key="1">
    <citation type="journal article" date="2015" name="Genome Announc.">
        <title>Expanding the biotechnology potential of lactobacilli through comparative genomics of 213 strains and associated genera.</title>
        <authorList>
            <person name="Sun Z."/>
            <person name="Harris H.M."/>
            <person name="McCann A."/>
            <person name="Guo C."/>
            <person name="Argimon S."/>
            <person name="Zhang W."/>
            <person name="Yang X."/>
            <person name="Jeffery I.B."/>
            <person name="Cooney J.C."/>
            <person name="Kagawa T.F."/>
            <person name="Liu W."/>
            <person name="Song Y."/>
            <person name="Salvetti E."/>
            <person name="Wrobel A."/>
            <person name="Rasinkangas P."/>
            <person name="Parkhill J."/>
            <person name="Rea M.C."/>
            <person name="O'Sullivan O."/>
            <person name="Ritari J."/>
            <person name="Douillard F.P."/>
            <person name="Paul Ross R."/>
            <person name="Yang R."/>
            <person name="Briner A.E."/>
            <person name="Felis G.E."/>
            <person name="de Vos W.M."/>
            <person name="Barrangou R."/>
            <person name="Klaenhammer T.R."/>
            <person name="Caufield P.W."/>
            <person name="Cui Y."/>
            <person name="Zhang H."/>
            <person name="O'Toole P.W."/>
        </authorList>
    </citation>
    <scope>NUCLEOTIDE SEQUENCE [LARGE SCALE GENOMIC DNA]</scope>
    <source>
        <strain evidence="3 4">DSM 17757</strain>
    </source>
</reference>
<dbReference type="PATRIC" id="fig|319652.3.peg.1625"/>
<dbReference type="PANTHER" id="PTHR30336">
    <property type="entry name" value="INNER MEMBRANE PROTEIN, PROBABLE PERMEASE"/>
    <property type="match status" value="1"/>
</dbReference>
<keyword evidence="4" id="KW-1185">Reference proteome</keyword>
<feature type="transmembrane region" description="Helical" evidence="1">
    <location>
        <begin position="143"/>
        <end position="163"/>
    </location>
</feature>
<dbReference type="Pfam" id="PF02698">
    <property type="entry name" value="DUF218"/>
    <property type="match status" value="1"/>
</dbReference>
<feature type="transmembrane region" description="Helical" evidence="1">
    <location>
        <begin position="63"/>
        <end position="92"/>
    </location>
</feature>
<sequence>MKVDIETVVTLTSWAIFIILVALLFFSLKKNKFRLLNGILGNSALLMLAFAVSLTIFESGIQWLEAVLAVIIVLIMVPILLLYLSLGILLLWNAWIVWRRESHSLGNMLTLFLGLVVILAPFFSRFIKANLPAPVAQFLLNTFSFLTLYAVFWLLNFMTSFLITRIFRPKLHQDYIIVLGAGLINGNEVSPLLASRILKAKQFGDLQYQKTGKFPLVIFSGGQGADETLPEGQAMKAYAMAHGMADYPLIAETKSKNTYENMLFSKRLLEQRQLNLQQGIFATSDYHTFRAAGYARFVGLNIDGIGAKTSKFFIPNAFIREYIAILMQHKTFHVIVIALFLIINITVIILQTQFHILT</sequence>
<evidence type="ECO:0000313" key="3">
    <source>
        <dbReference type="EMBL" id="KRN66045.1"/>
    </source>
</evidence>
<organism evidence="3 4">
    <name type="scientific">Pediococcus cellicola</name>
    <dbReference type="NCBI Taxonomy" id="319652"/>
    <lineage>
        <taxon>Bacteria</taxon>
        <taxon>Bacillati</taxon>
        <taxon>Bacillota</taxon>
        <taxon>Bacilli</taxon>
        <taxon>Lactobacillales</taxon>
        <taxon>Lactobacillaceae</taxon>
        <taxon>Pediococcus</taxon>
    </lineage>
</organism>
<protein>
    <submittedName>
        <fullName evidence="3">Integral membrane protein</fullName>
    </submittedName>
</protein>
<dbReference type="GO" id="GO:0000270">
    <property type="term" value="P:peptidoglycan metabolic process"/>
    <property type="evidence" value="ECO:0007669"/>
    <property type="project" value="TreeGrafter"/>
</dbReference>